<evidence type="ECO:0000313" key="3">
    <source>
        <dbReference type="Proteomes" id="UP000606193"/>
    </source>
</evidence>
<name>A0ABR7N639_9FIRM</name>
<dbReference type="EMBL" id="JACRSX010000024">
    <property type="protein sequence ID" value="MBC8563497.1"/>
    <property type="molecule type" value="Genomic_DNA"/>
</dbReference>
<dbReference type="RefSeq" id="WP_249298529.1">
    <property type="nucleotide sequence ID" value="NZ_JACRSX010000024.1"/>
</dbReference>
<reference evidence="2 3" key="1">
    <citation type="submission" date="2020-08" db="EMBL/GenBank/DDBJ databases">
        <title>Genome public.</title>
        <authorList>
            <person name="Liu C."/>
            <person name="Sun Q."/>
        </authorList>
    </citation>
    <scope>NUCLEOTIDE SEQUENCE [LARGE SCALE GENOMIC DNA]</scope>
    <source>
        <strain evidence="2 3">NSJ-37</strain>
    </source>
</reference>
<dbReference type="PANTHER" id="PTHR33933:SF1">
    <property type="entry name" value="PROTEIN ADENYLYLTRANSFERASE MNTA-RELATED"/>
    <property type="match status" value="1"/>
</dbReference>
<dbReference type="Pfam" id="PF01909">
    <property type="entry name" value="NTP_transf_2"/>
    <property type="match status" value="1"/>
</dbReference>
<dbReference type="InterPro" id="IPR052548">
    <property type="entry name" value="Type_VII_TA_antitoxin"/>
</dbReference>
<dbReference type="Proteomes" id="UP000606193">
    <property type="component" value="Unassembled WGS sequence"/>
</dbReference>
<dbReference type="InterPro" id="IPR043519">
    <property type="entry name" value="NT_sf"/>
</dbReference>
<dbReference type="PANTHER" id="PTHR33933">
    <property type="entry name" value="NUCLEOTIDYLTRANSFERASE"/>
    <property type="match status" value="1"/>
</dbReference>
<evidence type="ECO:0000259" key="1">
    <source>
        <dbReference type="Pfam" id="PF01909"/>
    </source>
</evidence>
<keyword evidence="3" id="KW-1185">Reference proteome</keyword>
<dbReference type="Gene3D" id="3.30.460.10">
    <property type="entry name" value="Beta Polymerase, domain 2"/>
    <property type="match status" value="1"/>
</dbReference>
<gene>
    <name evidence="2" type="ORF">H8704_12835</name>
</gene>
<dbReference type="SUPFAM" id="SSF81301">
    <property type="entry name" value="Nucleotidyltransferase"/>
    <property type="match status" value="1"/>
</dbReference>
<accession>A0ABR7N639</accession>
<protein>
    <submittedName>
        <fullName evidence="2">Nucleotidyltransferase domain-containing protein</fullName>
    </submittedName>
</protein>
<dbReference type="InterPro" id="IPR002934">
    <property type="entry name" value="Polymerase_NTP_transf_dom"/>
</dbReference>
<dbReference type="CDD" id="cd05403">
    <property type="entry name" value="NT_KNTase_like"/>
    <property type="match status" value="1"/>
</dbReference>
<comment type="caution">
    <text evidence="2">The sequence shown here is derived from an EMBL/GenBank/DDBJ whole genome shotgun (WGS) entry which is preliminary data.</text>
</comment>
<proteinExistence type="predicted"/>
<sequence>MTSKDVIDKINEEIKDGYFPKSVQAIILYGSCARGTNDENSDIDILVICKFESDKMTNKVEETIFKALQGYNVDVSIYESKKFQRLLECGSLYLHHIRDEGKMIYQRCPKYSKEYLFGKLRDFKGISEDILLYERMMKKTAISLKENHANYFDINMLSLLARNTMILMCYFMGNPQYGKKEVFDACNNMLGDEFLFDKNNYDKLMEYRSYYNRKNIFITLPTDKECGGYISQVEQLIMLALEKMDIKNSIDRLYYLFKDNPGHNFYTSYEVFNDFDRDLYFVLNQYMKKQYNSVVNSITEPFVEELIKKYEDDDFVRCVYNVILDIKGVKKKSSNYSIDCPDLYTETDVLNAKTIGGYINDLVKTICKINFFNKLFGRFIKEEKDDIIKEMDCLREYIRDNLSDIKTGRQI</sequence>
<feature type="domain" description="Polymerase nucleotidyl transferase" evidence="1">
    <location>
        <begin position="8"/>
        <end position="85"/>
    </location>
</feature>
<organism evidence="2 3">
    <name type="scientific">Jutongia huaianensis</name>
    <dbReference type="NCBI Taxonomy" id="2763668"/>
    <lineage>
        <taxon>Bacteria</taxon>
        <taxon>Bacillati</taxon>
        <taxon>Bacillota</taxon>
        <taxon>Clostridia</taxon>
        <taxon>Lachnospirales</taxon>
        <taxon>Lachnospiraceae</taxon>
        <taxon>Jutongia</taxon>
    </lineage>
</organism>
<evidence type="ECO:0000313" key="2">
    <source>
        <dbReference type="EMBL" id="MBC8563497.1"/>
    </source>
</evidence>